<comment type="caution">
    <text evidence="1">The sequence shown here is derived from an EMBL/GenBank/DDBJ whole genome shotgun (WGS) entry which is preliminary data.</text>
</comment>
<reference evidence="1" key="1">
    <citation type="submission" date="2023-04" db="EMBL/GenBank/DDBJ databases">
        <title>A chromosome-level genome assembly of the parasitoid wasp Eretmocerus hayati.</title>
        <authorList>
            <person name="Zhong Y."/>
            <person name="Liu S."/>
            <person name="Liu Y."/>
        </authorList>
    </citation>
    <scope>NUCLEOTIDE SEQUENCE</scope>
    <source>
        <strain evidence="1">ZJU_SS_LIU_2023</strain>
    </source>
</reference>
<dbReference type="Proteomes" id="UP001239111">
    <property type="component" value="Chromosome 3"/>
</dbReference>
<keyword evidence="2" id="KW-1185">Reference proteome</keyword>
<organism evidence="1 2">
    <name type="scientific">Eretmocerus hayati</name>
    <dbReference type="NCBI Taxonomy" id="131215"/>
    <lineage>
        <taxon>Eukaryota</taxon>
        <taxon>Metazoa</taxon>
        <taxon>Ecdysozoa</taxon>
        <taxon>Arthropoda</taxon>
        <taxon>Hexapoda</taxon>
        <taxon>Insecta</taxon>
        <taxon>Pterygota</taxon>
        <taxon>Neoptera</taxon>
        <taxon>Endopterygota</taxon>
        <taxon>Hymenoptera</taxon>
        <taxon>Apocrita</taxon>
        <taxon>Proctotrupomorpha</taxon>
        <taxon>Chalcidoidea</taxon>
        <taxon>Aphelinidae</taxon>
        <taxon>Aphelininae</taxon>
        <taxon>Eretmocerus</taxon>
    </lineage>
</organism>
<sequence length="335" mass="38238">MSRGPPRKKYNKLANQVGTLSKIVDDIQEEVNLLQSPEGSNEGRSQSFDNQRRRNTNTRPNRSFLQRLRFFRRNRKKTVDSPARANPRAKNSRENLPDRRTNETMTTQKSKRRETAPQSSKMTRFDSNESIKRELKNRRTQTNMSTENILELECFVKTTSAQTEHRNVQVKEDAKVKETKIVTVDERETTPVAAPNRKLRSMCDGCAKTSEKKKDKSASEAKKKKGKCSKHCPYLAKNSGKTRESYKNAQNCCVELCSQVKNLQSTQTKEKLDKDGYPKPCVTKNVVKINKAILSQNPPIIFMPPTSSSDGQEARCQKIECKGACNRETNSSDER</sequence>
<proteinExistence type="predicted"/>
<protein>
    <submittedName>
        <fullName evidence="1">Uncharacterized protein</fullName>
    </submittedName>
</protein>
<evidence type="ECO:0000313" key="1">
    <source>
        <dbReference type="EMBL" id="KAJ8673011.1"/>
    </source>
</evidence>
<dbReference type="EMBL" id="CM056743">
    <property type="protein sequence ID" value="KAJ8673011.1"/>
    <property type="molecule type" value="Genomic_DNA"/>
</dbReference>
<name>A0ACC2NPF4_9HYME</name>
<accession>A0ACC2NPF4</accession>
<gene>
    <name evidence="1" type="ORF">QAD02_004272</name>
</gene>
<evidence type="ECO:0000313" key="2">
    <source>
        <dbReference type="Proteomes" id="UP001239111"/>
    </source>
</evidence>